<evidence type="ECO:0000259" key="2">
    <source>
        <dbReference type="Pfam" id="PF07811"/>
    </source>
</evidence>
<accession>A0A6J7LGQ8</accession>
<keyword evidence="1" id="KW-1133">Transmembrane helix</keyword>
<name>A0A6J7LGQ8_9ZZZZ</name>
<evidence type="ECO:0000313" key="3">
    <source>
        <dbReference type="EMBL" id="CAB4967478.1"/>
    </source>
</evidence>
<feature type="domain" description="TadE-like" evidence="2">
    <location>
        <begin position="11"/>
        <end position="53"/>
    </location>
</feature>
<keyword evidence="1" id="KW-0472">Membrane</keyword>
<reference evidence="3" key="1">
    <citation type="submission" date="2020-05" db="EMBL/GenBank/DDBJ databases">
        <authorList>
            <person name="Chiriac C."/>
            <person name="Salcher M."/>
            <person name="Ghai R."/>
            <person name="Kavagutti S V."/>
        </authorList>
    </citation>
    <scope>NUCLEOTIDE SEQUENCE</scope>
</reference>
<dbReference type="EMBL" id="CAFBNE010000141">
    <property type="protein sequence ID" value="CAB4967478.1"/>
    <property type="molecule type" value="Genomic_DNA"/>
</dbReference>
<evidence type="ECO:0000256" key="1">
    <source>
        <dbReference type="SAM" id="Phobius"/>
    </source>
</evidence>
<dbReference type="Pfam" id="PF07811">
    <property type="entry name" value="TadE"/>
    <property type="match status" value="1"/>
</dbReference>
<proteinExistence type="predicted"/>
<dbReference type="InterPro" id="IPR012495">
    <property type="entry name" value="TadE-like_dom"/>
</dbReference>
<sequence length="147" mass="15390">MHTRREHSSRGAAAVEFAIVVPLLLLILLGLIDFGRMFFVQVSLNAASREGARASSLGRTAAQVTQVVQASSPDTARLSSLGAASTLTVPAPSACPATPTATSTTAVTVSVPFTWILPVDLLRFYDPGSSRADTLTLDSRSEMLCVG</sequence>
<keyword evidence="1" id="KW-0812">Transmembrane</keyword>
<organism evidence="3">
    <name type="scientific">freshwater metagenome</name>
    <dbReference type="NCBI Taxonomy" id="449393"/>
    <lineage>
        <taxon>unclassified sequences</taxon>
        <taxon>metagenomes</taxon>
        <taxon>ecological metagenomes</taxon>
    </lineage>
</organism>
<dbReference type="AlphaFoldDB" id="A0A6J7LGQ8"/>
<protein>
    <submittedName>
        <fullName evidence="3">Unannotated protein</fullName>
    </submittedName>
</protein>
<gene>
    <name evidence="3" type="ORF">UFOPK3772_02970</name>
</gene>
<feature type="transmembrane region" description="Helical" evidence="1">
    <location>
        <begin position="12"/>
        <end position="32"/>
    </location>
</feature>